<comment type="caution">
    <text evidence="3">The sequence shown here is derived from an EMBL/GenBank/DDBJ whole genome shotgun (WGS) entry which is preliminary data.</text>
</comment>
<evidence type="ECO:0000259" key="2">
    <source>
        <dbReference type="Pfam" id="PF12776"/>
    </source>
</evidence>
<name>A0AAD7L3E0_QUISA</name>
<dbReference type="AlphaFoldDB" id="A0AAD7L3E0"/>
<dbReference type="EMBL" id="JARAOO010000011">
    <property type="protein sequence ID" value="KAJ7950855.1"/>
    <property type="molecule type" value="Genomic_DNA"/>
</dbReference>
<feature type="compositionally biased region" description="Polar residues" evidence="1">
    <location>
        <begin position="176"/>
        <end position="194"/>
    </location>
</feature>
<sequence length="282" mass="32540">MNKNKPTKNKEKAKSYLKWSMSMDRVLTNVLLDQYNLGNRSPNGWKDVTYTTAINDLKDQCNVVVTKDNIKARLKTWDKHYQVVSMMLNTSGFYWDWERHMVKVESEDVWENYIKVHPDVSHYRGKMIENWKDLATIIGQDRNTREVAETSVEVFSGIPWSDNGNSFEQINDDEPLTTQNPRKSTSSSGQGNQFQRKRCRSSDALAAAVSLMANTISSAYASDNTKVSAKKIFAELSKISDLQEPELLQAYDVLTSDERKFESFMALPNHFRKSWILMQIKK</sequence>
<keyword evidence="4" id="KW-1185">Reference proteome</keyword>
<evidence type="ECO:0000256" key="1">
    <source>
        <dbReference type="SAM" id="MobiDB-lite"/>
    </source>
</evidence>
<evidence type="ECO:0000313" key="3">
    <source>
        <dbReference type="EMBL" id="KAJ7950855.1"/>
    </source>
</evidence>
<feature type="domain" description="Myb/SANT-like" evidence="2">
    <location>
        <begin position="18"/>
        <end position="113"/>
    </location>
</feature>
<protein>
    <submittedName>
        <fullName evidence="3">L10-interacting MYB domain-containing protein</fullName>
    </submittedName>
</protein>
<reference evidence="3" key="1">
    <citation type="journal article" date="2023" name="Science">
        <title>Elucidation of the pathway for biosynthesis of saponin adjuvants from the soapbark tree.</title>
        <authorList>
            <person name="Reed J."/>
            <person name="Orme A."/>
            <person name="El-Demerdash A."/>
            <person name="Owen C."/>
            <person name="Martin L.B.B."/>
            <person name="Misra R.C."/>
            <person name="Kikuchi S."/>
            <person name="Rejzek M."/>
            <person name="Martin A.C."/>
            <person name="Harkess A."/>
            <person name="Leebens-Mack J."/>
            <person name="Louveau T."/>
            <person name="Stephenson M.J."/>
            <person name="Osbourn A."/>
        </authorList>
    </citation>
    <scope>NUCLEOTIDE SEQUENCE</scope>
    <source>
        <strain evidence="3">S10</strain>
    </source>
</reference>
<dbReference type="Proteomes" id="UP001163823">
    <property type="component" value="Chromosome 11"/>
</dbReference>
<feature type="region of interest" description="Disordered" evidence="1">
    <location>
        <begin position="159"/>
        <end position="197"/>
    </location>
</feature>
<dbReference type="InterPro" id="IPR024752">
    <property type="entry name" value="Myb/SANT-like_dom"/>
</dbReference>
<proteinExistence type="predicted"/>
<dbReference type="KEGG" id="qsa:O6P43_026991"/>
<dbReference type="PANTHER" id="PTHR46929:SF3">
    <property type="entry name" value="MYB_SANT-LIKE DOMAIN-CONTAINING PROTEIN"/>
    <property type="match status" value="1"/>
</dbReference>
<accession>A0AAD7L3E0</accession>
<dbReference type="Pfam" id="PF12776">
    <property type="entry name" value="Myb_DNA-bind_3"/>
    <property type="match status" value="1"/>
</dbReference>
<gene>
    <name evidence="3" type="ORF">O6P43_026991</name>
</gene>
<dbReference type="PANTHER" id="PTHR46929">
    <property type="entry name" value="EXPRESSED PROTEIN"/>
    <property type="match status" value="1"/>
</dbReference>
<evidence type="ECO:0000313" key="4">
    <source>
        <dbReference type="Proteomes" id="UP001163823"/>
    </source>
</evidence>
<organism evidence="3 4">
    <name type="scientific">Quillaja saponaria</name>
    <name type="common">Soap bark tree</name>
    <dbReference type="NCBI Taxonomy" id="32244"/>
    <lineage>
        <taxon>Eukaryota</taxon>
        <taxon>Viridiplantae</taxon>
        <taxon>Streptophyta</taxon>
        <taxon>Embryophyta</taxon>
        <taxon>Tracheophyta</taxon>
        <taxon>Spermatophyta</taxon>
        <taxon>Magnoliopsida</taxon>
        <taxon>eudicotyledons</taxon>
        <taxon>Gunneridae</taxon>
        <taxon>Pentapetalae</taxon>
        <taxon>rosids</taxon>
        <taxon>fabids</taxon>
        <taxon>Fabales</taxon>
        <taxon>Quillajaceae</taxon>
        <taxon>Quillaja</taxon>
    </lineage>
</organism>